<dbReference type="VEuPathDB" id="FungiDB:C8Q69DRAFT_509368"/>
<feature type="compositionally biased region" description="Basic residues" evidence="1">
    <location>
        <begin position="335"/>
        <end position="344"/>
    </location>
</feature>
<evidence type="ECO:0000313" key="2">
    <source>
        <dbReference type="EMBL" id="RWQ93428.1"/>
    </source>
</evidence>
<feature type="compositionally biased region" description="Polar residues" evidence="1">
    <location>
        <begin position="503"/>
        <end position="518"/>
    </location>
</feature>
<proteinExistence type="predicted"/>
<feature type="region of interest" description="Disordered" evidence="1">
    <location>
        <begin position="503"/>
        <end position="563"/>
    </location>
</feature>
<feature type="compositionally biased region" description="Polar residues" evidence="1">
    <location>
        <begin position="419"/>
        <end position="429"/>
    </location>
</feature>
<comment type="caution">
    <text evidence="2">The sequence shown here is derived from an EMBL/GenBank/DDBJ whole genome shotgun (WGS) entry which is preliminary data.</text>
</comment>
<feature type="compositionally biased region" description="Polar residues" evidence="1">
    <location>
        <begin position="551"/>
        <end position="563"/>
    </location>
</feature>
<feature type="region of interest" description="Disordered" evidence="1">
    <location>
        <begin position="153"/>
        <end position="178"/>
    </location>
</feature>
<organism evidence="2 3">
    <name type="scientific">Byssochlamys spectabilis</name>
    <name type="common">Paecilomyces variotii</name>
    <dbReference type="NCBI Taxonomy" id="264951"/>
    <lineage>
        <taxon>Eukaryota</taxon>
        <taxon>Fungi</taxon>
        <taxon>Dikarya</taxon>
        <taxon>Ascomycota</taxon>
        <taxon>Pezizomycotina</taxon>
        <taxon>Eurotiomycetes</taxon>
        <taxon>Eurotiomycetidae</taxon>
        <taxon>Eurotiales</taxon>
        <taxon>Thermoascaceae</taxon>
        <taxon>Paecilomyces</taxon>
    </lineage>
</organism>
<dbReference type="GeneID" id="39602363"/>
<feature type="region of interest" description="Disordered" evidence="1">
    <location>
        <begin position="52"/>
        <end position="89"/>
    </location>
</feature>
<feature type="compositionally biased region" description="Polar residues" evidence="1">
    <location>
        <begin position="153"/>
        <end position="167"/>
    </location>
</feature>
<reference evidence="2 3" key="1">
    <citation type="journal article" date="2018" name="Front. Microbiol.">
        <title>Genomic and genetic insights into a cosmopolitan fungus, Paecilomyces variotii (Eurotiales).</title>
        <authorList>
            <person name="Urquhart A.S."/>
            <person name="Mondo S.J."/>
            <person name="Makela M.R."/>
            <person name="Hane J.K."/>
            <person name="Wiebenga A."/>
            <person name="He G."/>
            <person name="Mihaltcheva S."/>
            <person name="Pangilinan J."/>
            <person name="Lipzen A."/>
            <person name="Barry K."/>
            <person name="de Vries R.P."/>
            <person name="Grigoriev I.V."/>
            <person name="Idnurm A."/>
        </authorList>
    </citation>
    <scope>NUCLEOTIDE SEQUENCE [LARGE SCALE GENOMIC DNA]</scope>
    <source>
        <strain evidence="2 3">CBS 101075</strain>
    </source>
</reference>
<evidence type="ECO:0000256" key="1">
    <source>
        <dbReference type="SAM" id="MobiDB-lite"/>
    </source>
</evidence>
<dbReference type="RefSeq" id="XP_028483073.1">
    <property type="nucleotide sequence ID" value="XM_028633086.1"/>
</dbReference>
<feature type="region of interest" description="Disordered" evidence="1">
    <location>
        <begin position="296"/>
        <end position="454"/>
    </location>
</feature>
<feature type="compositionally biased region" description="Polar residues" evidence="1">
    <location>
        <begin position="348"/>
        <end position="372"/>
    </location>
</feature>
<feature type="compositionally biased region" description="Low complexity" evidence="1">
    <location>
        <begin position="54"/>
        <end position="78"/>
    </location>
</feature>
<keyword evidence="3" id="KW-1185">Reference proteome</keyword>
<evidence type="ECO:0000313" key="3">
    <source>
        <dbReference type="Proteomes" id="UP000283841"/>
    </source>
</evidence>
<name>A0A443HNN1_BYSSP</name>
<dbReference type="AlphaFoldDB" id="A0A443HNN1"/>
<dbReference type="EMBL" id="RCNU01000010">
    <property type="protein sequence ID" value="RWQ93428.1"/>
    <property type="molecule type" value="Genomic_DNA"/>
</dbReference>
<feature type="compositionally biased region" description="Polar residues" evidence="1">
    <location>
        <begin position="393"/>
        <end position="407"/>
    </location>
</feature>
<protein>
    <submittedName>
        <fullName evidence="2">Uncharacterized protein</fullName>
    </submittedName>
</protein>
<accession>A0A443HNN1</accession>
<dbReference type="Proteomes" id="UP000283841">
    <property type="component" value="Unassembled WGS sequence"/>
</dbReference>
<gene>
    <name evidence="2" type="ORF">C8Q69DRAFT_509368</name>
</gene>
<sequence length="563" mass="61017">MDNSRYLDRTADKKAVGNIRFPFQSHFVDCSGSSEDNTRRTASLLAFGRDLDSSESIPSEHSSIYDAARASSGSDAGDQTYYDSLSRQPTADEQHSLNLAISDQPIYTMTSSHSKWPVNTLATIIERRSTSTLRHSRSMSCLYESFSGERLQLSRTSRSDLNTSIPNPQRRKALSFNDADSRSGLSELLGSDLSLGSPVQPMYPPPIRSPTPPGLPSFGTQEALFCASRFAIESPTPGPSTSGDGRGNSYDSSLSGSYSEALRRLFGFTALESRPARLPLHAIARAEDGTAVRGRFPIRQSGHGMDLSRPLDSHPFHRMTLPVAQPQVERLHSTEKRRKPGRKRNNSEVRTSSQGSEVVLNSNQPSSLQRALTATMRRTDSTTPIGNLPSLPSALTSDAQSNGPQKNSRVHVTGPVQDASGSQNASTEGNRPVSYQPVSTLSSSGASPEDGSLDVDDAEEHTMAAWSELLRMYILACCCCLAEEDDYDGVQLENQPSPLVATRNETGTVSEDVASSTPDCAPLRRSTTGKSSDARRIKRSSRPWRPAYGFSPQTTDATMSAVG</sequence>
<feature type="region of interest" description="Disordered" evidence="1">
    <location>
        <begin position="234"/>
        <end position="254"/>
    </location>
</feature>
<feature type="compositionally biased region" description="Polar residues" evidence="1">
    <location>
        <begin position="436"/>
        <end position="446"/>
    </location>
</feature>